<dbReference type="OrthoDB" id="6426899at2759"/>
<proteinExistence type="predicted"/>
<dbReference type="EMBL" id="BGPR01000079">
    <property type="protein sequence ID" value="GBL91502.1"/>
    <property type="molecule type" value="Genomic_DNA"/>
</dbReference>
<dbReference type="Proteomes" id="UP000499080">
    <property type="component" value="Unassembled WGS sequence"/>
</dbReference>
<protein>
    <submittedName>
        <fullName evidence="1">Uncharacterized protein</fullName>
    </submittedName>
</protein>
<evidence type="ECO:0000313" key="1">
    <source>
        <dbReference type="EMBL" id="GBL91502.1"/>
    </source>
</evidence>
<sequence>MRWKTFTLPLHLPRSWGRLISGRTLGGAAGSKKPLCPNLIELPAGLITPDFDQWSAVDRKRPQANTLGCHRDLFKSQDLATPGLPCARLLKGIYCYLWGTHLLSAAPGAFLTTSIL</sequence>
<keyword evidence="2" id="KW-1185">Reference proteome</keyword>
<name>A0A4Y2BGW9_ARAVE</name>
<dbReference type="AlphaFoldDB" id="A0A4Y2BGW9"/>
<gene>
    <name evidence="1" type="ORF">AVEN_136970_1</name>
</gene>
<accession>A0A4Y2BGW9</accession>
<evidence type="ECO:0000313" key="2">
    <source>
        <dbReference type="Proteomes" id="UP000499080"/>
    </source>
</evidence>
<comment type="caution">
    <text evidence="1">The sequence shown here is derived from an EMBL/GenBank/DDBJ whole genome shotgun (WGS) entry which is preliminary data.</text>
</comment>
<reference evidence="1 2" key="1">
    <citation type="journal article" date="2019" name="Sci. Rep.">
        <title>Orb-weaving spider Araneus ventricosus genome elucidates the spidroin gene catalogue.</title>
        <authorList>
            <person name="Kono N."/>
            <person name="Nakamura H."/>
            <person name="Ohtoshi R."/>
            <person name="Moran D.A.P."/>
            <person name="Shinohara A."/>
            <person name="Yoshida Y."/>
            <person name="Fujiwara M."/>
            <person name="Mori M."/>
            <person name="Tomita M."/>
            <person name="Arakawa K."/>
        </authorList>
    </citation>
    <scope>NUCLEOTIDE SEQUENCE [LARGE SCALE GENOMIC DNA]</scope>
</reference>
<organism evidence="1 2">
    <name type="scientific">Araneus ventricosus</name>
    <name type="common">Orbweaver spider</name>
    <name type="synonym">Epeira ventricosa</name>
    <dbReference type="NCBI Taxonomy" id="182803"/>
    <lineage>
        <taxon>Eukaryota</taxon>
        <taxon>Metazoa</taxon>
        <taxon>Ecdysozoa</taxon>
        <taxon>Arthropoda</taxon>
        <taxon>Chelicerata</taxon>
        <taxon>Arachnida</taxon>
        <taxon>Araneae</taxon>
        <taxon>Araneomorphae</taxon>
        <taxon>Entelegynae</taxon>
        <taxon>Araneoidea</taxon>
        <taxon>Araneidae</taxon>
        <taxon>Araneus</taxon>
    </lineage>
</organism>